<accession>A0A8B6EPW0</accession>
<evidence type="ECO:0000256" key="3">
    <source>
        <dbReference type="SAM" id="Phobius"/>
    </source>
</evidence>
<feature type="region of interest" description="Disordered" evidence="2">
    <location>
        <begin position="1"/>
        <end position="38"/>
    </location>
</feature>
<reference evidence="4" key="1">
    <citation type="submission" date="2018-11" db="EMBL/GenBank/DDBJ databases">
        <authorList>
            <person name="Alioto T."/>
            <person name="Alioto T."/>
        </authorList>
    </citation>
    <scope>NUCLEOTIDE SEQUENCE</scope>
</reference>
<name>A0A8B6EPW0_MYTGA</name>
<evidence type="ECO:0000313" key="4">
    <source>
        <dbReference type="EMBL" id="VDI37028.1"/>
    </source>
</evidence>
<keyword evidence="5" id="KW-1185">Reference proteome</keyword>
<proteinExistence type="predicted"/>
<gene>
    <name evidence="4" type="ORF">MGAL_10B008671</name>
</gene>
<dbReference type="AlphaFoldDB" id="A0A8B6EPW0"/>
<evidence type="ECO:0000256" key="1">
    <source>
        <dbReference type="SAM" id="Coils"/>
    </source>
</evidence>
<feature type="compositionally biased region" description="Basic and acidic residues" evidence="2">
    <location>
        <begin position="15"/>
        <end position="38"/>
    </location>
</feature>
<evidence type="ECO:0000313" key="5">
    <source>
        <dbReference type="Proteomes" id="UP000596742"/>
    </source>
</evidence>
<keyword evidence="1" id="KW-0175">Coiled coil</keyword>
<dbReference type="Proteomes" id="UP000596742">
    <property type="component" value="Unassembled WGS sequence"/>
</dbReference>
<keyword evidence="3" id="KW-0472">Membrane</keyword>
<keyword evidence="3" id="KW-1133">Transmembrane helix</keyword>
<protein>
    <submittedName>
        <fullName evidence="4">Uncharacterized protein</fullName>
    </submittedName>
</protein>
<feature type="transmembrane region" description="Helical" evidence="3">
    <location>
        <begin position="75"/>
        <end position="98"/>
    </location>
</feature>
<evidence type="ECO:0000256" key="2">
    <source>
        <dbReference type="SAM" id="MobiDB-lite"/>
    </source>
</evidence>
<sequence>MDLKRTKQDSTSSFKSRDSQKSKHDSIKRRVEKFNDEKKRYAGEKDDEYAGRRKKKKERKERIARDRRLRQYKCLYWPSGLIMLCGCVFILGATIQSISEGSLLWKQRQVFRIIGPVFIVFGLVLFFITVAFVNNHTVKITKLKAEEEIKRKKERRERVLNKYKKQKEINSSRKPLARSISATSSATCHTLDEFESSAQFITGSLLNGCLHPNWKPIPNKDSVEGDTSKTLQICYLESSPVNKKLLTRSISGPPSTTCKPAHLSNGTHLKMTNGSLRPYRKLLNKKDSYEFSESFKCLENNNSSSSSLAYMTSLPSSHGITTSATTCLLSKIPYIDETEELLM</sequence>
<feature type="coiled-coil region" evidence="1">
    <location>
        <begin position="142"/>
        <end position="169"/>
    </location>
</feature>
<dbReference type="EMBL" id="UYJE01005393">
    <property type="protein sequence ID" value="VDI37028.1"/>
    <property type="molecule type" value="Genomic_DNA"/>
</dbReference>
<comment type="caution">
    <text evidence="4">The sequence shown here is derived from an EMBL/GenBank/DDBJ whole genome shotgun (WGS) entry which is preliminary data.</text>
</comment>
<feature type="transmembrane region" description="Helical" evidence="3">
    <location>
        <begin position="110"/>
        <end position="133"/>
    </location>
</feature>
<organism evidence="4 5">
    <name type="scientific">Mytilus galloprovincialis</name>
    <name type="common">Mediterranean mussel</name>
    <dbReference type="NCBI Taxonomy" id="29158"/>
    <lineage>
        <taxon>Eukaryota</taxon>
        <taxon>Metazoa</taxon>
        <taxon>Spiralia</taxon>
        <taxon>Lophotrochozoa</taxon>
        <taxon>Mollusca</taxon>
        <taxon>Bivalvia</taxon>
        <taxon>Autobranchia</taxon>
        <taxon>Pteriomorphia</taxon>
        <taxon>Mytilida</taxon>
        <taxon>Mytiloidea</taxon>
        <taxon>Mytilidae</taxon>
        <taxon>Mytilinae</taxon>
        <taxon>Mytilus</taxon>
    </lineage>
</organism>
<keyword evidence="3" id="KW-0812">Transmembrane</keyword>
<dbReference type="OrthoDB" id="6115892at2759"/>